<feature type="chain" id="PRO_5045071407" evidence="1">
    <location>
        <begin position="25"/>
        <end position="580"/>
    </location>
</feature>
<name>A0ABY5M9T0_9ACTN</name>
<dbReference type="Proteomes" id="UP001316184">
    <property type="component" value="Chromosome"/>
</dbReference>
<evidence type="ECO:0000313" key="3">
    <source>
        <dbReference type="EMBL" id="UUP14572.1"/>
    </source>
</evidence>
<dbReference type="InterPro" id="IPR019606">
    <property type="entry name" value="GerMN"/>
</dbReference>
<dbReference type="RefSeq" id="WP_232398404.1">
    <property type="nucleotide sequence ID" value="NZ_CP102173.1"/>
</dbReference>
<evidence type="ECO:0000313" key="4">
    <source>
        <dbReference type="Proteomes" id="UP001316184"/>
    </source>
</evidence>
<reference evidence="3 4" key="1">
    <citation type="submission" date="2022-08" db="EMBL/GenBank/DDBJ databases">
        <title>novel species in genus Aeromicrobium.</title>
        <authorList>
            <person name="Ye L."/>
        </authorList>
    </citation>
    <scope>NUCLEOTIDE SEQUENCE [LARGE SCALE GENOMIC DNA]</scope>
    <source>
        <strain evidence="4">zg-Y1379</strain>
    </source>
</reference>
<evidence type="ECO:0000259" key="2">
    <source>
        <dbReference type="SMART" id="SM00909"/>
    </source>
</evidence>
<sequence length="580" mass="61875">MMRLRSIRRLIAGGLAVAVVSGCAGIPSSGPVTKVADDGGLGQSAVRYAPARPLPGATPEQIVRGYLDAMLAFPASSRTASAFLTRRAARDWVSSSQVRIYSGPEVGGALDVDGRPSAAEDPSEPVKVRLGFTEAARLDRQGRYARRAVPAALTYTLQQVKGEWRITDPQDGLLVNEKFFTDYFRSFDLYFFDRPGRRLVPDPVYLVVGDQLATTLLTSLAGGPAPDSVESMRTYVPPRTGLRPSVPVSDDGVADVEFTDDLADATDTARDHLSAQVVWTLRQAPGVEGVRLLGGDTALTAGGDEIQPVQAWGGYGPSTARGRTYAVVENRVAEIDDGRIIPISGRWGKNARGAELVAVSQSGVAGVLPGDDAVRVTSRDGSAPLTVGGNDFIEPDWDSDGRLWLVDRAAGGTRVRVVSDQQQVQIAVPGLARLDVTSFKISPDDTRYAVTAGRRMYVGEVVRDVKDQVLGLGLPSRVFTTVSGPRAASWSSPTELSFLGDSQAGVQIYQVQIDGSRTTSEVARSGSLLPDVRARGLAIAQGGTGTLHVSDARRRLWYLPRGGSWRMIDTPPATGLSYGR</sequence>
<accession>A0ABY5M9T0</accession>
<evidence type="ECO:0000256" key="1">
    <source>
        <dbReference type="SAM" id="SignalP"/>
    </source>
</evidence>
<dbReference type="PROSITE" id="PS51257">
    <property type="entry name" value="PROKAR_LIPOPROTEIN"/>
    <property type="match status" value="1"/>
</dbReference>
<dbReference type="InterPro" id="IPR059026">
    <property type="entry name" value="LpqB_N"/>
</dbReference>
<dbReference type="SMART" id="SM00909">
    <property type="entry name" value="Germane"/>
    <property type="match status" value="1"/>
</dbReference>
<dbReference type="Pfam" id="PF25976">
    <property type="entry name" value="LpqB_N"/>
    <property type="match status" value="1"/>
</dbReference>
<dbReference type="Pfam" id="PF10647">
    <property type="entry name" value="Gmad1"/>
    <property type="match status" value="1"/>
</dbReference>
<protein>
    <submittedName>
        <fullName evidence="3">LpqB family beta-propeller domain-containing protein</fullName>
    </submittedName>
</protein>
<dbReference type="Pfam" id="PF10646">
    <property type="entry name" value="Germane"/>
    <property type="match status" value="1"/>
</dbReference>
<dbReference type="EMBL" id="CP102173">
    <property type="protein sequence ID" value="UUP14572.1"/>
    <property type="molecule type" value="Genomic_DNA"/>
</dbReference>
<keyword evidence="4" id="KW-1185">Reference proteome</keyword>
<keyword evidence="1" id="KW-0732">Signal</keyword>
<feature type="signal peptide" evidence="1">
    <location>
        <begin position="1"/>
        <end position="24"/>
    </location>
</feature>
<proteinExistence type="predicted"/>
<gene>
    <name evidence="3" type="ORF">NQV15_04465</name>
</gene>
<dbReference type="SUPFAM" id="SSF82171">
    <property type="entry name" value="DPP6 N-terminal domain-like"/>
    <property type="match status" value="1"/>
</dbReference>
<feature type="domain" description="GerMN" evidence="2">
    <location>
        <begin position="213"/>
        <end position="303"/>
    </location>
</feature>
<organism evidence="3 4">
    <name type="scientific">Aeromicrobium wangtongii</name>
    <dbReference type="NCBI Taxonomy" id="2969247"/>
    <lineage>
        <taxon>Bacteria</taxon>
        <taxon>Bacillati</taxon>
        <taxon>Actinomycetota</taxon>
        <taxon>Actinomycetes</taxon>
        <taxon>Propionibacteriales</taxon>
        <taxon>Nocardioidaceae</taxon>
        <taxon>Aeromicrobium</taxon>
    </lineage>
</organism>
<dbReference type="InterPro" id="IPR018910">
    <property type="entry name" value="LpqB_C"/>
</dbReference>